<feature type="region of interest" description="Disordered" evidence="1">
    <location>
        <begin position="65"/>
        <end position="107"/>
    </location>
</feature>
<evidence type="ECO:0000256" key="1">
    <source>
        <dbReference type="SAM" id="MobiDB-lite"/>
    </source>
</evidence>
<organism evidence="2">
    <name type="scientific">marine metagenome</name>
    <dbReference type="NCBI Taxonomy" id="408172"/>
    <lineage>
        <taxon>unclassified sequences</taxon>
        <taxon>metagenomes</taxon>
        <taxon>ecological metagenomes</taxon>
    </lineage>
</organism>
<reference evidence="2" key="1">
    <citation type="submission" date="2018-05" db="EMBL/GenBank/DDBJ databases">
        <authorList>
            <person name="Lanie J.A."/>
            <person name="Ng W.-L."/>
            <person name="Kazmierczak K.M."/>
            <person name="Andrzejewski T.M."/>
            <person name="Davidsen T.M."/>
            <person name="Wayne K.J."/>
            <person name="Tettelin H."/>
            <person name="Glass J.I."/>
            <person name="Rusch D."/>
            <person name="Podicherti R."/>
            <person name="Tsui H.-C.T."/>
            <person name="Winkler M.E."/>
        </authorList>
    </citation>
    <scope>NUCLEOTIDE SEQUENCE</scope>
</reference>
<accession>A0A381U7U0</accession>
<name>A0A381U7U0_9ZZZZ</name>
<proteinExistence type="predicted"/>
<protein>
    <submittedName>
        <fullName evidence="2">Uncharacterized protein</fullName>
    </submittedName>
</protein>
<evidence type="ECO:0000313" key="2">
    <source>
        <dbReference type="EMBL" id="SVA23791.1"/>
    </source>
</evidence>
<gene>
    <name evidence="2" type="ORF">METZ01_LOCUS76645</name>
</gene>
<feature type="non-terminal residue" evidence="2">
    <location>
        <position position="107"/>
    </location>
</feature>
<sequence>MKRIVLSAALTAVIGWVALVLADGWPTAPKSGLKAKSGSPAESLPTAWRTIVADVPISLAKRSLPTPAGGSLSDTPSPGNAPRPGFKLLGAEAGVSPSRGEKFHINA</sequence>
<dbReference type="EMBL" id="UINC01005827">
    <property type="protein sequence ID" value="SVA23791.1"/>
    <property type="molecule type" value="Genomic_DNA"/>
</dbReference>
<dbReference type="AlphaFoldDB" id="A0A381U7U0"/>